<reference evidence="1 2" key="1">
    <citation type="submission" date="2019-11" db="EMBL/GenBank/DDBJ databases">
        <authorList>
            <person name="Criscuolo A."/>
        </authorList>
    </citation>
    <scope>NUCLEOTIDE SEQUENCE [LARGE SCALE GENOMIC DNA]</scope>
    <source>
        <strain evidence="1">CIP111667</strain>
    </source>
</reference>
<evidence type="ECO:0000313" key="1">
    <source>
        <dbReference type="EMBL" id="VZO39495.1"/>
    </source>
</evidence>
<sequence length="103" mass="10936">MTLEVALENLAADTDTWASAADTITTMSSSLAGLTLGEFVFTGRGYAAGVAYEEVRAHMESLTSTGGTELNDTVSTLRKIHADYADNEAAATARYNGMWTYDG</sequence>
<keyword evidence="2" id="KW-1185">Reference proteome</keyword>
<evidence type="ECO:0000313" key="2">
    <source>
        <dbReference type="Proteomes" id="UP000419743"/>
    </source>
</evidence>
<dbReference type="AlphaFoldDB" id="A0A7M4DPV1"/>
<gene>
    <name evidence="1" type="ORF">HALOF300_04187</name>
</gene>
<accession>A0A7M4DPV1</accession>
<dbReference type="EMBL" id="CACRYJ010000059">
    <property type="protein sequence ID" value="VZO39495.1"/>
    <property type="molecule type" value="Genomic_DNA"/>
</dbReference>
<name>A0A7M4DPV1_9MICO</name>
<organism evidence="1 2">
    <name type="scientific">Occultella aeris</name>
    <dbReference type="NCBI Taxonomy" id="2761496"/>
    <lineage>
        <taxon>Bacteria</taxon>
        <taxon>Bacillati</taxon>
        <taxon>Actinomycetota</taxon>
        <taxon>Actinomycetes</taxon>
        <taxon>Micrococcales</taxon>
        <taxon>Ruaniaceae</taxon>
        <taxon>Occultella</taxon>
    </lineage>
</organism>
<protein>
    <submittedName>
        <fullName evidence="1">Uncharacterized protein</fullName>
    </submittedName>
</protein>
<dbReference type="Proteomes" id="UP000419743">
    <property type="component" value="Unassembled WGS sequence"/>
</dbReference>
<dbReference type="RefSeq" id="WP_156742800.1">
    <property type="nucleotide sequence ID" value="NZ_CACRYJ010000059.1"/>
</dbReference>
<comment type="caution">
    <text evidence="1">The sequence shown here is derived from an EMBL/GenBank/DDBJ whole genome shotgun (WGS) entry which is preliminary data.</text>
</comment>
<proteinExistence type="predicted"/>